<feature type="domain" description="Glycosyl transferase family 1" evidence="1">
    <location>
        <begin position="167"/>
        <end position="317"/>
    </location>
</feature>
<keyword evidence="3" id="KW-1185">Reference proteome</keyword>
<dbReference type="Pfam" id="PF00534">
    <property type="entry name" value="Glycos_transf_1"/>
    <property type="match status" value="1"/>
</dbReference>
<sequence length="349" mass="39642">MNLTKIAIIIPDFDAGGEEKRAVFFANNYVRYFEKVILFAPDGTSSALLDNRVEHVKIDVKSIKNLPKILKIIKDNQVTILQGHKRFTMPYLLLAEKVLKVTSVFNFDNIYLKFNYACKLLSPSYIIYLSSIVEDYYKSLYKGFKNKTINIGGDFYQRFDKEKILALRNELGIDDNKFVILSLGRLSEQKNHKKLIYSLTALKDTNFICLIAGSGPLRSELEQLVLENGLVEKVIFLGHRTDVENLVNIADVLVQTSIFEGFPNVFIEAASVGLPIISTDVGSSKSIVRENGILVDPHSSDGISDAIKLMIQNYPQYKENAVAFVDSSYFRQFHKNIMLSNYIDFYKSL</sequence>
<dbReference type="Proteomes" id="UP000245678">
    <property type="component" value="Unassembled WGS sequence"/>
</dbReference>
<dbReference type="PANTHER" id="PTHR12526">
    <property type="entry name" value="GLYCOSYLTRANSFERASE"/>
    <property type="match status" value="1"/>
</dbReference>
<keyword evidence="2" id="KW-0808">Transferase</keyword>
<dbReference type="SUPFAM" id="SSF53756">
    <property type="entry name" value="UDP-Glycosyltransferase/glycogen phosphorylase"/>
    <property type="match status" value="1"/>
</dbReference>
<protein>
    <submittedName>
        <fullName evidence="2">Glycosyl transferase family 1</fullName>
    </submittedName>
</protein>
<comment type="caution">
    <text evidence="2">The sequence shown here is derived from an EMBL/GenBank/DDBJ whole genome shotgun (WGS) entry which is preliminary data.</text>
</comment>
<dbReference type="InterPro" id="IPR001296">
    <property type="entry name" value="Glyco_trans_1"/>
</dbReference>
<dbReference type="PANTHER" id="PTHR12526:SF630">
    <property type="entry name" value="GLYCOSYLTRANSFERASE"/>
    <property type="match status" value="1"/>
</dbReference>
<accession>A0A316H987</accession>
<dbReference type="Gene3D" id="3.40.50.2000">
    <property type="entry name" value="Glycogen Phosphorylase B"/>
    <property type="match status" value="2"/>
</dbReference>
<dbReference type="EMBL" id="QGHA01000004">
    <property type="protein sequence ID" value="PWK77729.1"/>
    <property type="molecule type" value="Genomic_DNA"/>
</dbReference>
<dbReference type="RefSeq" id="WP_109608254.1">
    <property type="nucleotide sequence ID" value="NZ_QGHA01000004.1"/>
</dbReference>
<reference evidence="2 3" key="1">
    <citation type="submission" date="2018-05" db="EMBL/GenBank/DDBJ databases">
        <title>Genomic Encyclopedia of Archaeal and Bacterial Type Strains, Phase II (KMG-II): from individual species to whole genera.</title>
        <authorList>
            <person name="Goeker M."/>
        </authorList>
    </citation>
    <scope>NUCLEOTIDE SEQUENCE [LARGE SCALE GENOMIC DNA]</scope>
    <source>
        <strain evidence="2 3">DSM 19975</strain>
    </source>
</reference>
<organism evidence="2 3">
    <name type="scientific">Mucilaginibacter oryzae</name>
    <dbReference type="NCBI Taxonomy" id="468058"/>
    <lineage>
        <taxon>Bacteria</taxon>
        <taxon>Pseudomonadati</taxon>
        <taxon>Bacteroidota</taxon>
        <taxon>Sphingobacteriia</taxon>
        <taxon>Sphingobacteriales</taxon>
        <taxon>Sphingobacteriaceae</taxon>
        <taxon>Mucilaginibacter</taxon>
    </lineage>
</organism>
<dbReference type="AlphaFoldDB" id="A0A316H987"/>
<evidence type="ECO:0000313" key="2">
    <source>
        <dbReference type="EMBL" id="PWK77729.1"/>
    </source>
</evidence>
<dbReference type="GO" id="GO:0016757">
    <property type="term" value="F:glycosyltransferase activity"/>
    <property type="evidence" value="ECO:0007669"/>
    <property type="project" value="InterPro"/>
</dbReference>
<name>A0A316H987_9SPHI</name>
<gene>
    <name evidence="2" type="ORF">LX99_02614</name>
</gene>
<evidence type="ECO:0000313" key="3">
    <source>
        <dbReference type="Proteomes" id="UP000245678"/>
    </source>
</evidence>
<proteinExistence type="predicted"/>
<evidence type="ECO:0000259" key="1">
    <source>
        <dbReference type="Pfam" id="PF00534"/>
    </source>
</evidence>